<keyword evidence="3" id="KW-1185">Reference proteome</keyword>
<dbReference type="InterPro" id="IPR051678">
    <property type="entry name" value="AGP_Transferase"/>
</dbReference>
<dbReference type="Gene3D" id="3.30.200.20">
    <property type="entry name" value="Phosphorylase Kinase, domain 1"/>
    <property type="match status" value="1"/>
</dbReference>
<dbReference type="InterPro" id="IPR011009">
    <property type="entry name" value="Kinase-like_dom_sf"/>
</dbReference>
<evidence type="ECO:0000313" key="3">
    <source>
        <dbReference type="Proteomes" id="UP000190037"/>
    </source>
</evidence>
<dbReference type="EMBL" id="MWQN01000001">
    <property type="protein sequence ID" value="OPC82849.1"/>
    <property type="molecule type" value="Genomic_DNA"/>
</dbReference>
<dbReference type="InterPro" id="IPR002575">
    <property type="entry name" value="Aminoglycoside_PTrfase"/>
</dbReference>
<dbReference type="eggNOG" id="COG3173">
    <property type="taxonomic scope" value="Bacteria"/>
</dbReference>
<dbReference type="Gene3D" id="3.90.1200.10">
    <property type="match status" value="1"/>
</dbReference>
<dbReference type="Pfam" id="PF01636">
    <property type="entry name" value="APH"/>
    <property type="match status" value="1"/>
</dbReference>
<dbReference type="PANTHER" id="PTHR21310">
    <property type="entry name" value="AMINOGLYCOSIDE PHOSPHOTRANSFERASE-RELATED-RELATED"/>
    <property type="match status" value="1"/>
</dbReference>
<sequence>MADSDEVTRPQTSTRDLATVHDQLLVWLAGRLPEGAEPEISELRAPSGNGMSSETLLFDATWTADGERRTERCVVRMRPAMDAKPVFPSYDMDKQFAVMTLVAERCSIPVPALLWNEPDEGPLGAPFFVMRRAEGAAPPDVMPYTIDGWMLAATPEQRRRLQEESVAVVAAIHGIETTPEEIAFLQYDGAGETALRRHLDDLRAFYEWGIEGQRVPLLDRAFEWLEDNFPAEVGPDVISWGDARIGNILYVDFTPTAVLDWEMAAVGPRELDLAWMIFIHAFFQDIATRYGLPGLPDFMRTEDVCAQYEKLTGHTPRDMRYFEMYAAVRHGAVMARIAHRQWHFGEREQPADLDETVLHRGLIEAMLAGTYWERAQEN</sequence>
<dbReference type="InterPro" id="IPR041726">
    <property type="entry name" value="ACAD10_11_N"/>
</dbReference>
<evidence type="ECO:0000259" key="1">
    <source>
        <dbReference type="Pfam" id="PF01636"/>
    </source>
</evidence>
<dbReference type="CDD" id="cd05154">
    <property type="entry name" value="ACAD10_11_N-like"/>
    <property type="match status" value="1"/>
</dbReference>
<keyword evidence="2" id="KW-0808">Transferase</keyword>
<evidence type="ECO:0000313" key="2">
    <source>
        <dbReference type="EMBL" id="OPC82849.1"/>
    </source>
</evidence>
<organism evidence="2 3">
    <name type="scientific">Embleya scabrispora</name>
    <dbReference type="NCBI Taxonomy" id="159449"/>
    <lineage>
        <taxon>Bacteria</taxon>
        <taxon>Bacillati</taxon>
        <taxon>Actinomycetota</taxon>
        <taxon>Actinomycetes</taxon>
        <taxon>Kitasatosporales</taxon>
        <taxon>Streptomycetaceae</taxon>
        <taxon>Embleya</taxon>
    </lineage>
</organism>
<feature type="domain" description="Aminoglycoside phosphotransferase" evidence="1">
    <location>
        <begin position="91"/>
        <end position="282"/>
    </location>
</feature>
<dbReference type="Proteomes" id="UP000190037">
    <property type="component" value="Unassembled WGS sequence"/>
</dbReference>
<dbReference type="GO" id="GO:0016740">
    <property type="term" value="F:transferase activity"/>
    <property type="evidence" value="ECO:0007669"/>
    <property type="project" value="UniProtKB-KW"/>
</dbReference>
<dbReference type="RefSeq" id="WP_078977142.1">
    <property type="nucleotide sequence ID" value="NZ_MWQN01000001.1"/>
</dbReference>
<comment type="caution">
    <text evidence="2">The sequence shown here is derived from an EMBL/GenBank/DDBJ whole genome shotgun (WGS) entry which is preliminary data.</text>
</comment>
<dbReference type="STRING" id="159449.B4N89_19610"/>
<dbReference type="AlphaFoldDB" id="A0A1T3P147"/>
<name>A0A1T3P147_9ACTN</name>
<dbReference type="SUPFAM" id="SSF56112">
    <property type="entry name" value="Protein kinase-like (PK-like)"/>
    <property type="match status" value="1"/>
</dbReference>
<protein>
    <submittedName>
        <fullName evidence="2">Phosphotransferase family protein</fullName>
    </submittedName>
</protein>
<gene>
    <name evidence="2" type="ORF">B4N89_19610</name>
</gene>
<dbReference type="OrthoDB" id="3339041at2"/>
<proteinExistence type="predicted"/>
<dbReference type="PANTHER" id="PTHR21310:SF40">
    <property type="entry name" value="AMINOGLYCOSIDE PHOSPHOTRANSFERASE DOMAIN-CONTAINING PROTEIN-RELATED"/>
    <property type="match status" value="1"/>
</dbReference>
<reference evidence="2 3" key="1">
    <citation type="submission" date="2017-03" db="EMBL/GenBank/DDBJ databases">
        <title>Draft genome sequence of Streptomyces scabrisporus NF3, endophyte isolated from Amphipterygium adstringens.</title>
        <authorList>
            <person name="Vazquez M."/>
            <person name="Ceapa C.D."/>
            <person name="Rodriguez Luna D."/>
            <person name="Sanchez Esquivel S."/>
        </authorList>
    </citation>
    <scope>NUCLEOTIDE SEQUENCE [LARGE SCALE GENOMIC DNA]</scope>
    <source>
        <strain evidence="2 3">NF3</strain>
    </source>
</reference>
<accession>A0A1T3P147</accession>